<evidence type="ECO:0000313" key="2">
    <source>
        <dbReference type="RefSeq" id="XP_064074772.1"/>
    </source>
</evidence>
<dbReference type="Proteomes" id="UP001652626">
    <property type="component" value="Chromosome 23"/>
</dbReference>
<dbReference type="GeneID" id="113397668"/>
<sequence length="750" mass="85242">MENEEKLSLNVLEDRPYRYLQQMAKSIGLPSNFKKVYLIELIQAKKFKTEREVNTIIHRVKLERLQLSKARRESKRRKMQMTEVASTSRSCFSPPITMTPKRSNQMYVRCSPEQCRPLITYNPKRNLIQNLNQNPTPNSASSCGRILRSFNMKTLKPNYALMNGQDIFKSHTNPKETKIKIITNSGGFPQFNVTAKCVVKKHRPSVLTNGKTALKTHLMLTQSMDLLPNPIPAKRQRTLSGIYPLIPSDTIPRNLQTTESVCLRKIDGSLTKINALVQKRNIDIIPRQKNNFKNTEVNIQDILNSIDANTDHNTDGNRNNEYLQTQYPNLSSIDTVYSNMYNTQAPGIENNIKETDMDIYSVYYHKKIRAEQIRCQRLREMQHNERLPKIGDVFSKFSDVYRRDLTQPLYVQVSTEAERSQNHPFYVTRGQANTIMLEHLYNFKSQLITNAPLLQIATTSNTKCVYSTPIIATAVAQPSTIVSNEAYVSSFEVDSHRNQHDIDPRMYEFLHFSEQTRRNYSHCDDFSTSTSSLGTSQDISTTVSIPEMVEDALEIISQDGDYMEKIAMDVSVQCVLCTWAGPKILLEYHIKKEHAQAIHRQRGSEWAVPWAVPAAGAAGGAAGAARHLLQLGDALYVLSARYRDPDCFTACLASLSTESTQKFGSITIYNKVSGEPFSWSGHIQPLPPNLPYENEASCLKVELSKLDLLPNSANLKLFNRELVTDSPSKVIIGQPIFNDIQLIIFVRIFN</sequence>
<accession>A0ABM4ATY9</accession>
<dbReference type="RefSeq" id="XP_064074772.1">
    <property type="nucleotide sequence ID" value="XM_064218702.1"/>
</dbReference>
<reference evidence="2" key="1">
    <citation type="submission" date="2025-08" db="UniProtKB">
        <authorList>
            <consortium name="RefSeq"/>
        </authorList>
    </citation>
    <scope>IDENTIFICATION</scope>
    <source>
        <tissue evidence="2">Whole body</tissue>
    </source>
</reference>
<protein>
    <submittedName>
        <fullName evidence="2">Uncharacterized protein LOC113397668 isoform X1</fullName>
    </submittedName>
</protein>
<gene>
    <name evidence="2" type="primary">LOC113397668</name>
</gene>
<proteinExistence type="predicted"/>
<name>A0ABM4ATY9_VANTA</name>
<evidence type="ECO:0000313" key="1">
    <source>
        <dbReference type="Proteomes" id="UP001652626"/>
    </source>
</evidence>
<organism evidence="1 2">
    <name type="scientific">Vanessa tameamea</name>
    <name type="common">Kamehameha butterfly</name>
    <dbReference type="NCBI Taxonomy" id="334116"/>
    <lineage>
        <taxon>Eukaryota</taxon>
        <taxon>Metazoa</taxon>
        <taxon>Ecdysozoa</taxon>
        <taxon>Arthropoda</taxon>
        <taxon>Hexapoda</taxon>
        <taxon>Insecta</taxon>
        <taxon>Pterygota</taxon>
        <taxon>Neoptera</taxon>
        <taxon>Endopterygota</taxon>
        <taxon>Lepidoptera</taxon>
        <taxon>Glossata</taxon>
        <taxon>Ditrysia</taxon>
        <taxon>Papilionoidea</taxon>
        <taxon>Nymphalidae</taxon>
        <taxon>Nymphalinae</taxon>
        <taxon>Vanessa</taxon>
    </lineage>
</organism>
<keyword evidence="1" id="KW-1185">Reference proteome</keyword>